<dbReference type="InterPro" id="IPR019128">
    <property type="entry name" value="Dcc1"/>
</dbReference>
<dbReference type="GO" id="GO:0007064">
    <property type="term" value="P:mitotic sister chromatid cohesion"/>
    <property type="evidence" value="ECO:0007669"/>
    <property type="project" value="InterPro"/>
</dbReference>
<sequence length="1673" mass="188250">MDSSKCQTLDFAKPFFPNNFVLFEVEKSVVDAFSSGQSLPLTVRGRPSDSLVVCTASRTLGAKDVEVSNTLLLLDGTPSGGENEPNPNLIVGITNHFIELSEVFPNQTFRLKALLAESALDFYDKDGPKVKGFELNELLEEVQISEKQLREELDKFPVVQSPKGLFHLLSDGCQHKFMDELVELFDDPDGIGMQKISAFSSDLLRQKVSAQVTDIGWFLRLFCDQNENGTFCVCPHKFLRFRAESVLRSSDRCKQWRIDEFEECVHRLLPDSFHHLRSSDRLDGIALFSESLVYGKTLRALLPDTLPQELGSRLAHLFGLKSAWKRDELRPYKFMRIYPESGIQLLHADFAHVDKTRRELPNKGATSSASGERGKQEESDDDLEETDDELEEPYDEQEKSVDDELEEPDDELEESNDDLEKTDDEQEASLNDRLEESDDGLEESDDGLEEPDDELKETDDEQEEPVNEGQGKQQLVVGQNVRCLWKGVDYGAKIVKKWEEGGRSLYRVHYIGWKSTMDETMDEAEALQRFHDWDPKSVHGFYVVESIIGKRVRKVHNRGVVEYLVHWKDFDSSEDTWESERKLISDGMNVSRRPWIFYTNYSYKYLTVKLKCPPSPNCHRCFCTMKAPQKAIGRVLVANRGEIALRVMRTAKQMGIKTIAVYSDADVNSLHVKFADEAYRIGEASALKSYLCAERIVEVALSAGADAIHPGYGFLSENADFAEQCAANDIIFMGPSAEAIRAMGMKNTAKRIMIEANVPVVKGYNGAEQSEEHLLKESREIGFPIMMKAVCGGGGKGMRIAMAESQFAECLGSARSEAQKAFGNTDMILERYVQRPRHVEVQIFGDCHGNFVYLWERDCSIQRRHQKIIEEAPAPGLSPETRHWLGKTAVEAARAVGYVGAGTVEFILDPADGQFYFMEMNTRLQVEHPITEAITGLDLVQWQFRVAQGDCLPLKQEQIALNGHAVEARIYAEDSEAGFMPAPGQLEHLSFPLAMPNLRVDSAVREGDAVTVHYDPMVAKVIAWGTDRSEAIRRLDEGLRQTHIGGLCNNLRFVRACLGHERFRLGDVYTDFVAEHLDQLLSQCKSPVAREGKSELLVEAARIYAEDSEAGFMPAPGQLEHLSFPLAMPNLRVDSAVREGDAVTVHYDPMVAKVIAWGTDRSEAIRRLDEGLRQTHIGGLCNNVRFVRACLGHERFRLGDVYTDFVAEHLDQLLSQCKSPVAREGKSELLVEAVLAQLLLNRFRSLRAAPSPVVHQSPFHAAPAFFRLNHFAHRTFQLDAEQNAEVEIRRDGFYRIRLKPLVRFLLEIDGRRRWECKAVLLEKQLAIFGLEAHQWPNPFLAELDDGNSEAASSSLDGAADGKARSPIPGLIEKVFVNTGDQVAMGQPIVAMNAMKMEFIIRAPFDGIVTSIFCAPGHNVAKDTVLVLLKDDKTDEHTVVKGLVIFFTLSTVTLWHRLAPFNWTTEATASAGDGVQLVVTDAGDAMANFGSKPSGKEEAIPLEASLWWQYFSAPINERPQNVAESIASIHPSILKKRPSKKPFEAAEGPNANASPKMCRLVIPRRPSKDVHFVAHNETPPPELPNSNLMRLRFSPKESQMEASNEHSRLIFFFGAEEQFEESLEEKMARRIGDNWKCYSKRGSGDRRKAKWLRLLEAFEHRRKKKSEALKSLYL</sequence>
<dbReference type="InterPro" id="IPR001882">
    <property type="entry name" value="Biotin_BS"/>
</dbReference>
<evidence type="ECO:0000256" key="2">
    <source>
        <dbReference type="ARBA" id="ARBA00022598"/>
    </source>
</evidence>
<dbReference type="FunFam" id="3.30.470.20:FF:000028">
    <property type="entry name" value="Methylcrotonoyl-CoA carboxylase subunit alpha, mitochondrial"/>
    <property type="match status" value="1"/>
</dbReference>
<reference evidence="12" key="1">
    <citation type="submission" date="2014-05" db="EMBL/GenBank/DDBJ databases">
        <title>The genome and life-stage specific transcriptomes of Globodera pallida elucidate key aspects of plant parasitism by a cyst nematode.</title>
        <authorList>
            <person name="Cotton J.A."/>
            <person name="Lilley C.J."/>
            <person name="Jones L.M."/>
            <person name="Kikuchi T."/>
            <person name="Reid A.J."/>
            <person name="Thorpe P."/>
            <person name="Tsai I.J."/>
            <person name="Beasley H."/>
            <person name="Blok V."/>
            <person name="Cock P.J.A."/>
            <person name="Van den Akker S.E."/>
            <person name="Holroyd N."/>
            <person name="Hunt M."/>
            <person name="Mantelin S."/>
            <person name="Naghra H."/>
            <person name="Pain A."/>
            <person name="Palomares-Rius J.E."/>
            <person name="Zarowiecki M."/>
            <person name="Berriman M."/>
            <person name="Jones J.T."/>
            <person name="Urwin P.E."/>
        </authorList>
    </citation>
    <scope>NUCLEOTIDE SEQUENCE [LARGE SCALE GENOMIC DNA]</scope>
    <source>
        <strain evidence="12">Lindley</strain>
    </source>
</reference>
<dbReference type="SUPFAM" id="SSF51230">
    <property type="entry name" value="Single hybrid motif"/>
    <property type="match status" value="1"/>
</dbReference>
<dbReference type="PROSITE" id="PS50013">
    <property type="entry name" value="CHROMO_2"/>
    <property type="match status" value="1"/>
</dbReference>
<dbReference type="InterPro" id="IPR005482">
    <property type="entry name" value="Biotin_COase_C"/>
</dbReference>
<protein>
    <submittedName>
        <fullName evidence="13">Sister chromatid cohesion protein DCC1</fullName>
    </submittedName>
</protein>
<accession>A0A183CG19</accession>
<dbReference type="Pfam" id="PF02785">
    <property type="entry name" value="Biotin_carb_C"/>
    <property type="match status" value="2"/>
</dbReference>
<name>A0A183CG19_GLOPA</name>
<dbReference type="SUPFAM" id="SSF56059">
    <property type="entry name" value="Glutathione synthetase ATP-binding domain-like"/>
    <property type="match status" value="1"/>
</dbReference>
<keyword evidence="4 6" id="KW-0067">ATP-binding</keyword>
<feature type="compositionally biased region" description="Acidic residues" evidence="7">
    <location>
        <begin position="403"/>
        <end position="427"/>
    </location>
</feature>
<dbReference type="CDD" id="cd06850">
    <property type="entry name" value="biotinyl_domain"/>
    <property type="match status" value="1"/>
</dbReference>
<evidence type="ECO:0000259" key="9">
    <source>
        <dbReference type="PROSITE" id="PS50968"/>
    </source>
</evidence>
<keyword evidence="5" id="KW-0092">Biotin</keyword>
<dbReference type="GO" id="GO:0046872">
    <property type="term" value="F:metal ion binding"/>
    <property type="evidence" value="ECO:0007669"/>
    <property type="project" value="InterPro"/>
</dbReference>
<feature type="domain" description="Biotin carboxylation" evidence="11">
    <location>
        <begin position="631"/>
        <end position="1078"/>
    </location>
</feature>
<dbReference type="InterPro" id="IPR011054">
    <property type="entry name" value="Rudment_hybrid_motif"/>
</dbReference>
<dbReference type="InterPro" id="IPR005481">
    <property type="entry name" value="BC-like_N"/>
</dbReference>
<dbReference type="PANTHER" id="PTHR18866">
    <property type="entry name" value="CARBOXYLASE:PYRUVATE/ACETYL-COA/PROPIONYL-COA CARBOXYLASE"/>
    <property type="match status" value="1"/>
</dbReference>
<feature type="domain" description="Chromo" evidence="8">
    <location>
        <begin position="542"/>
        <end position="583"/>
    </location>
</feature>
<evidence type="ECO:0000256" key="7">
    <source>
        <dbReference type="SAM" id="MobiDB-lite"/>
    </source>
</evidence>
<dbReference type="PROSITE" id="PS00188">
    <property type="entry name" value="BIOTIN"/>
    <property type="match status" value="1"/>
</dbReference>
<dbReference type="WBParaSite" id="GPLIN_001182400">
    <property type="protein sequence ID" value="GPLIN_001182400"/>
    <property type="gene ID" value="GPLIN_001182400"/>
</dbReference>
<dbReference type="Gene3D" id="2.30.30.140">
    <property type="match status" value="1"/>
</dbReference>
<reference evidence="13" key="2">
    <citation type="submission" date="2016-06" db="UniProtKB">
        <authorList>
            <consortium name="WormBaseParasite"/>
        </authorList>
    </citation>
    <scope>IDENTIFICATION</scope>
</reference>
<dbReference type="Gene3D" id="2.40.50.100">
    <property type="match status" value="1"/>
</dbReference>
<dbReference type="SUPFAM" id="SSF54160">
    <property type="entry name" value="Chromo domain-like"/>
    <property type="match status" value="2"/>
</dbReference>
<dbReference type="InterPro" id="IPR011764">
    <property type="entry name" value="Biotin_carboxylation_dom"/>
</dbReference>
<evidence type="ECO:0000313" key="12">
    <source>
        <dbReference type="Proteomes" id="UP000050741"/>
    </source>
</evidence>
<feature type="domain" description="ATP-grasp" evidence="10">
    <location>
        <begin position="750"/>
        <end position="948"/>
    </location>
</feature>
<keyword evidence="12" id="KW-1185">Reference proteome</keyword>
<dbReference type="InterPro" id="IPR000089">
    <property type="entry name" value="Biotin_lipoyl"/>
</dbReference>
<dbReference type="Pfam" id="PF02786">
    <property type="entry name" value="CPSase_L_D2"/>
    <property type="match status" value="1"/>
</dbReference>
<dbReference type="Gene3D" id="3.30.470.20">
    <property type="entry name" value="ATP-grasp fold, B domain"/>
    <property type="match status" value="2"/>
</dbReference>
<dbReference type="Pfam" id="PF00364">
    <property type="entry name" value="Biotin_lipoyl"/>
    <property type="match status" value="1"/>
</dbReference>
<dbReference type="SMART" id="SM00298">
    <property type="entry name" value="CHROMO"/>
    <property type="match status" value="1"/>
</dbReference>
<evidence type="ECO:0000256" key="3">
    <source>
        <dbReference type="ARBA" id="ARBA00022741"/>
    </source>
</evidence>
<evidence type="ECO:0000313" key="13">
    <source>
        <dbReference type="WBParaSite" id="GPLIN_001182400"/>
    </source>
</evidence>
<evidence type="ECO:0000259" key="11">
    <source>
        <dbReference type="PROSITE" id="PS50979"/>
    </source>
</evidence>
<dbReference type="GO" id="GO:0004485">
    <property type="term" value="F:methylcrotonoyl-CoA carboxylase activity"/>
    <property type="evidence" value="ECO:0007669"/>
    <property type="project" value="TreeGrafter"/>
</dbReference>
<dbReference type="InterPro" id="IPR016185">
    <property type="entry name" value="PreATP-grasp_dom_sf"/>
</dbReference>
<feature type="compositionally biased region" description="Acidic residues" evidence="7">
    <location>
        <begin position="435"/>
        <end position="466"/>
    </location>
</feature>
<dbReference type="PROSITE" id="PS00867">
    <property type="entry name" value="CPSASE_2"/>
    <property type="match status" value="1"/>
</dbReference>
<dbReference type="GO" id="GO:0005524">
    <property type="term" value="F:ATP binding"/>
    <property type="evidence" value="ECO:0007669"/>
    <property type="project" value="UniProtKB-UniRule"/>
</dbReference>
<dbReference type="Pfam" id="PF00289">
    <property type="entry name" value="Biotin_carb_N"/>
    <property type="match status" value="1"/>
</dbReference>
<keyword evidence="2" id="KW-0436">Ligase</keyword>
<proteinExistence type="predicted"/>
<dbReference type="Gene3D" id="2.40.50.40">
    <property type="match status" value="1"/>
</dbReference>
<dbReference type="InterPro" id="IPR023780">
    <property type="entry name" value="Chromo_domain"/>
</dbReference>
<evidence type="ECO:0000259" key="10">
    <source>
        <dbReference type="PROSITE" id="PS50975"/>
    </source>
</evidence>
<dbReference type="InterPro" id="IPR016197">
    <property type="entry name" value="Chromo-like_dom_sf"/>
</dbReference>
<dbReference type="Pfam" id="PF09724">
    <property type="entry name" value="Dcc1"/>
    <property type="match status" value="1"/>
</dbReference>
<dbReference type="SUPFAM" id="SSF51246">
    <property type="entry name" value="Rudiment single hybrid motif"/>
    <property type="match status" value="2"/>
</dbReference>
<dbReference type="GO" id="GO:0031390">
    <property type="term" value="C:Ctf18 RFC-like complex"/>
    <property type="evidence" value="ECO:0007669"/>
    <property type="project" value="InterPro"/>
</dbReference>
<dbReference type="InterPro" id="IPR011761">
    <property type="entry name" value="ATP-grasp"/>
</dbReference>
<dbReference type="GO" id="GO:0005739">
    <property type="term" value="C:mitochondrion"/>
    <property type="evidence" value="ECO:0007669"/>
    <property type="project" value="TreeGrafter"/>
</dbReference>
<dbReference type="Proteomes" id="UP000050741">
    <property type="component" value="Unassembled WGS sequence"/>
</dbReference>
<feature type="domain" description="Lipoyl-binding" evidence="9">
    <location>
        <begin position="1353"/>
        <end position="1429"/>
    </location>
</feature>
<evidence type="ECO:0000256" key="5">
    <source>
        <dbReference type="ARBA" id="ARBA00023267"/>
    </source>
</evidence>
<feature type="region of interest" description="Disordered" evidence="7">
    <location>
        <begin position="358"/>
        <end position="473"/>
    </location>
</feature>
<organism evidence="12 13">
    <name type="scientific">Globodera pallida</name>
    <name type="common">Potato cyst nematode worm</name>
    <name type="synonym">Heterodera pallida</name>
    <dbReference type="NCBI Taxonomy" id="36090"/>
    <lineage>
        <taxon>Eukaryota</taxon>
        <taxon>Metazoa</taxon>
        <taxon>Ecdysozoa</taxon>
        <taxon>Nematoda</taxon>
        <taxon>Chromadorea</taxon>
        <taxon>Rhabditida</taxon>
        <taxon>Tylenchina</taxon>
        <taxon>Tylenchomorpha</taxon>
        <taxon>Tylenchoidea</taxon>
        <taxon>Heteroderidae</taxon>
        <taxon>Heteroderinae</taxon>
        <taxon>Globodera</taxon>
    </lineage>
</organism>
<evidence type="ECO:0000259" key="8">
    <source>
        <dbReference type="PROSITE" id="PS50013"/>
    </source>
</evidence>
<dbReference type="InterPro" id="IPR000953">
    <property type="entry name" value="Chromo/chromo_shadow_dom"/>
</dbReference>
<dbReference type="SUPFAM" id="SSF52440">
    <property type="entry name" value="PreATP-grasp domain"/>
    <property type="match status" value="1"/>
</dbReference>
<evidence type="ECO:0000256" key="6">
    <source>
        <dbReference type="PROSITE-ProRule" id="PRU00409"/>
    </source>
</evidence>
<dbReference type="PROSITE" id="PS50975">
    <property type="entry name" value="ATP_GRASP"/>
    <property type="match status" value="1"/>
</dbReference>
<dbReference type="FunFam" id="3.30.1490.20:FF:000003">
    <property type="entry name" value="acetyl-CoA carboxylase isoform X1"/>
    <property type="match status" value="1"/>
</dbReference>
<dbReference type="SMART" id="SM00878">
    <property type="entry name" value="Biotin_carb_C"/>
    <property type="match status" value="2"/>
</dbReference>
<feature type="compositionally biased region" description="Acidic residues" evidence="7">
    <location>
        <begin position="378"/>
        <end position="395"/>
    </location>
</feature>
<dbReference type="PANTHER" id="PTHR18866:SF33">
    <property type="entry name" value="METHYLCROTONOYL-COA CARBOXYLASE SUBUNIT ALPHA, MITOCHONDRIAL-RELATED"/>
    <property type="match status" value="1"/>
</dbReference>
<dbReference type="PROSITE" id="PS50968">
    <property type="entry name" value="BIOTINYL_LIPOYL"/>
    <property type="match status" value="1"/>
</dbReference>
<comment type="cofactor">
    <cofactor evidence="1">
        <name>biotin</name>
        <dbReference type="ChEBI" id="CHEBI:57586"/>
    </cofactor>
</comment>
<evidence type="ECO:0000256" key="1">
    <source>
        <dbReference type="ARBA" id="ARBA00001953"/>
    </source>
</evidence>
<dbReference type="CDD" id="cd00024">
    <property type="entry name" value="CD_CSD"/>
    <property type="match status" value="1"/>
</dbReference>
<dbReference type="InterPro" id="IPR050856">
    <property type="entry name" value="Biotin_carboxylase_complex"/>
</dbReference>
<dbReference type="InterPro" id="IPR011053">
    <property type="entry name" value="Single_hybrid_motif"/>
</dbReference>
<evidence type="ECO:0000256" key="4">
    <source>
        <dbReference type="ARBA" id="ARBA00022840"/>
    </source>
</evidence>
<dbReference type="Pfam" id="PF00385">
    <property type="entry name" value="Chromo"/>
    <property type="match status" value="1"/>
</dbReference>
<keyword evidence="3 6" id="KW-0547">Nucleotide-binding</keyword>
<dbReference type="InterPro" id="IPR005479">
    <property type="entry name" value="CPAse_ATP-bd"/>
</dbReference>
<dbReference type="PROSITE" id="PS50979">
    <property type="entry name" value="BC"/>
    <property type="match status" value="1"/>
</dbReference>